<feature type="transmembrane region" description="Helical" evidence="9">
    <location>
        <begin position="208"/>
        <end position="227"/>
    </location>
</feature>
<accession>A0AAX4KU77</accession>
<keyword evidence="5 10" id="KW-0732">Signal</keyword>
<dbReference type="SUPFAM" id="SSF52833">
    <property type="entry name" value="Thioredoxin-like"/>
    <property type="match status" value="1"/>
</dbReference>
<feature type="transmembrane region" description="Helical" evidence="9">
    <location>
        <begin position="293"/>
        <end position="311"/>
    </location>
</feature>
<dbReference type="AlphaFoldDB" id="A0AAX4KU77"/>
<evidence type="ECO:0000256" key="9">
    <source>
        <dbReference type="SAM" id="Phobius"/>
    </source>
</evidence>
<proteinExistence type="inferred from homology"/>
<evidence type="ECO:0000256" key="6">
    <source>
        <dbReference type="ARBA" id="ARBA00022824"/>
    </source>
</evidence>
<sequence length="324" mass="35994">MRLLTILTPLLSLLPLALSLSSDQEHWAELSSKSKDGVIKLDSQSYHELLADDREYSVSVVLTALPAQFKCQPCHDFDPSFHQVAASWKRKPKHVRDQHFFAKLDFQDGQAVYQELGLTSAPTVMFHPALTGPNKSNKLSVITYEMNRNGLTAPPLHSFLLNLVPEPFALYKPINPLHYIAVPISLIAITVSLYSMRKILVPLIQSRLIWGSLSIVLILTFTSGHMWNRIKNAPYVAAGPNGQISWIAGGYSNQLGLESQVVAGIYGLLGFSIIALTVLIPAQSSPIKQRVGVYLWLGMLIIVFSLLIKLFRMKNGGYPFALLF</sequence>
<dbReference type="Gene3D" id="3.40.30.10">
    <property type="entry name" value="Glutaredoxin"/>
    <property type="match status" value="1"/>
</dbReference>
<dbReference type="PANTHER" id="PTHR12692:SF0">
    <property type="entry name" value="GH11935P"/>
    <property type="match status" value="1"/>
</dbReference>
<evidence type="ECO:0000313" key="12">
    <source>
        <dbReference type="Proteomes" id="UP001358614"/>
    </source>
</evidence>
<dbReference type="InterPro" id="IPR021149">
    <property type="entry name" value="OligosaccharylTrfase_OST3/OST6"/>
</dbReference>
<feature type="signal peptide" evidence="10">
    <location>
        <begin position="1"/>
        <end position="19"/>
    </location>
</feature>
<evidence type="ECO:0000256" key="10">
    <source>
        <dbReference type="SAM" id="SignalP"/>
    </source>
</evidence>
<comment type="function">
    <text evidence="1">Subunit of the oligosaccharyl transferase (OST) complex that catalyzes the initial transfer of a defined glycan (Glc(3)Man(9)GlcNAc(2) in eukaryotes) from the lipid carrier dolichol-pyrophosphate to an asparagine residue within an Asn-X-Ser/Thr consensus motif in nascent polypeptide chains, the first step in protein N-glycosylation. N-glycosylation occurs cotranslationally and the complex associates with the Sec61 complex at the channel-forming translocon complex that mediates protein translocation across the endoplasmic reticulum (ER). All subunits are required for a maximal enzyme activity.</text>
</comment>
<dbReference type="Pfam" id="PF04756">
    <property type="entry name" value="OST3_OST6"/>
    <property type="match status" value="1"/>
</dbReference>
<keyword evidence="12" id="KW-1185">Reference proteome</keyword>
<comment type="subcellular location">
    <subcellularLocation>
        <location evidence="2">Endoplasmic reticulum membrane</location>
        <topology evidence="2">Multi-pass membrane protein</topology>
    </subcellularLocation>
</comment>
<evidence type="ECO:0000313" key="11">
    <source>
        <dbReference type="EMBL" id="WWD09777.1"/>
    </source>
</evidence>
<reference evidence="11 12" key="1">
    <citation type="submission" date="2024-01" db="EMBL/GenBank/DDBJ databases">
        <title>Comparative genomics of Cryptococcus and Kwoniella reveals pathogenesis evolution and contrasting modes of karyotype evolution via chromosome fusion or intercentromeric recombination.</title>
        <authorList>
            <person name="Coelho M.A."/>
            <person name="David-Palma M."/>
            <person name="Shea T."/>
            <person name="Bowers K."/>
            <person name="McGinley-Smith S."/>
            <person name="Mohammad A.W."/>
            <person name="Gnirke A."/>
            <person name="Yurkov A.M."/>
            <person name="Nowrousian M."/>
            <person name="Sun S."/>
            <person name="Cuomo C.A."/>
            <person name="Heitman J."/>
        </authorList>
    </citation>
    <scope>NUCLEOTIDE SEQUENCE [LARGE SCALE GENOMIC DNA]</scope>
    <source>
        <strain evidence="11 12">PYCC6329</strain>
    </source>
</reference>
<keyword evidence="4 9" id="KW-0812">Transmembrane</keyword>
<dbReference type="CDD" id="cd02947">
    <property type="entry name" value="TRX_family"/>
    <property type="match status" value="1"/>
</dbReference>
<dbReference type="Proteomes" id="UP001358614">
    <property type="component" value="Chromosome 3"/>
</dbReference>
<keyword evidence="7 9" id="KW-1133">Transmembrane helix</keyword>
<dbReference type="EMBL" id="CP144091">
    <property type="protein sequence ID" value="WWD09777.1"/>
    <property type="molecule type" value="Genomic_DNA"/>
</dbReference>
<evidence type="ECO:0000256" key="5">
    <source>
        <dbReference type="ARBA" id="ARBA00022729"/>
    </source>
</evidence>
<comment type="similarity">
    <text evidence="3">Belongs to the OST3/OST6 family.</text>
</comment>
<dbReference type="InterPro" id="IPR036249">
    <property type="entry name" value="Thioredoxin-like_sf"/>
</dbReference>
<dbReference type="RefSeq" id="XP_066087744.1">
    <property type="nucleotide sequence ID" value="XM_066231647.1"/>
</dbReference>
<organism evidence="11 12">
    <name type="scientific">Kwoniella europaea PYCC6329</name>
    <dbReference type="NCBI Taxonomy" id="1423913"/>
    <lineage>
        <taxon>Eukaryota</taxon>
        <taxon>Fungi</taxon>
        <taxon>Dikarya</taxon>
        <taxon>Basidiomycota</taxon>
        <taxon>Agaricomycotina</taxon>
        <taxon>Tremellomycetes</taxon>
        <taxon>Tremellales</taxon>
        <taxon>Cryptococcaceae</taxon>
        <taxon>Kwoniella</taxon>
    </lineage>
</organism>
<dbReference type="GeneID" id="91106706"/>
<feature type="transmembrane region" description="Helical" evidence="9">
    <location>
        <begin position="177"/>
        <end position="196"/>
    </location>
</feature>
<keyword evidence="8 9" id="KW-0472">Membrane</keyword>
<dbReference type="KEGG" id="ker:91106706"/>
<evidence type="ECO:0000256" key="1">
    <source>
        <dbReference type="ARBA" id="ARBA00002791"/>
    </source>
</evidence>
<dbReference type="PANTHER" id="PTHR12692">
    <property type="entry name" value="DOLICHYL-DIPHOSPHOOLIGOSACCHARIDE--PROTEIN GLYCOSYLTRANSFERASE-RELATED"/>
    <property type="match status" value="1"/>
</dbReference>
<dbReference type="GO" id="GO:0008250">
    <property type="term" value="C:oligosaccharyltransferase complex"/>
    <property type="evidence" value="ECO:0007669"/>
    <property type="project" value="TreeGrafter"/>
</dbReference>
<evidence type="ECO:0000256" key="3">
    <source>
        <dbReference type="ARBA" id="ARBA00009561"/>
    </source>
</evidence>
<name>A0AAX4KU77_9TREE</name>
<evidence type="ECO:0000256" key="2">
    <source>
        <dbReference type="ARBA" id="ARBA00004477"/>
    </source>
</evidence>
<evidence type="ECO:0000256" key="4">
    <source>
        <dbReference type="ARBA" id="ARBA00022692"/>
    </source>
</evidence>
<keyword evidence="6" id="KW-0256">Endoplasmic reticulum</keyword>
<feature type="transmembrane region" description="Helical" evidence="9">
    <location>
        <begin position="261"/>
        <end position="281"/>
    </location>
</feature>
<evidence type="ECO:0000256" key="7">
    <source>
        <dbReference type="ARBA" id="ARBA00022989"/>
    </source>
</evidence>
<dbReference type="GO" id="GO:0018279">
    <property type="term" value="P:protein N-linked glycosylation via asparagine"/>
    <property type="evidence" value="ECO:0007669"/>
    <property type="project" value="TreeGrafter"/>
</dbReference>
<feature type="chain" id="PRO_5043612694" description="Oligosaccharyltransferase complex subunit gamma" evidence="10">
    <location>
        <begin position="20"/>
        <end position="324"/>
    </location>
</feature>
<evidence type="ECO:0000256" key="8">
    <source>
        <dbReference type="ARBA" id="ARBA00023136"/>
    </source>
</evidence>
<evidence type="ECO:0008006" key="13">
    <source>
        <dbReference type="Google" id="ProtNLM"/>
    </source>
</evidence>
<protein>
    <recommendedName>
        <fullName evidence="13">Oligosaccharyltransferase complex subunit gamma</fullName>
    </recommendedName>
</protein>
<gene>
    <name evidence="11" type="ORF">V865_007905</name>
</gene>